<evidence type="ECO:0000256" key="5">
    <source>
        <dbReference type="ARBA" id="ARBA00022989"/>
    </source>
</evidence>
<evidence type="ECO:0000256" key="3">
    <source>
        <dbReference type="ARBA" id="ARBA00022692"/>
    </source>
</evidence>
<keyword evidence="7" id="KW-0539">Nucleus</keyword>
<keyword evidence="5 8" id="KW-1133">Transmembrane helix</keyword>
<proteinExistence type="predicted"/>
<name>A0A914QH70_9BILA</name>
<dbReference type="WBParaSite" id="PDA_v2.g26637.t1">
    <property type="protein sequence ID" value="PDA_v2.g26637.t1"/>
    <property type="gene ID" value="PDA_v2.g26637"/>
</dbReference>
<keyword evidence="6 8" id="KW-0472">Membrane</keyword>
<keyword evidence="3 8" id="KW-0812">Transmembrane</keyword>
<evidence type="ECO:0000256" key="1">
    <source>
        <dbReference type="ARBA" id="ARBA00004232"/>
    </source>
</evidence>
<evidence type="ECO:0000313" key="9">
    <source>
        <dbReference type="Proteomes" id="UP000887578"/>
    </source>
</evidence>
<accession>A0A914QH70</accession>
<dbReference type="GO" id="GO:0031965">
    <property type="term" value="C:nuclear membrane"/>
    <property type="evidence" value="ECO:0007669"/>
    <property type="project" value="UniProtKB-SubCell"/>
</dbReference>
<comment type="subcellular location">
    <subcellularLocation>
        <location evidence="1">Nucleus membrane</location>
        <topology evidence="1">Multi-pass membrane protein</topology>
    </subcellularLocation>
    <subcellularLocation>
        <location evidence="2">Rough endoplasmic reticulum membrane</location>
        <topology evidence="2">Multi-pass membrane protein</topology>
    </subcellularLocation>
</comment>
<evidence type="ECO:0000256" key="2">
    <source>
        <dbReference type="ARBA" id="ARBA00004269"/>
    </source>
</evidence>
<dbReference type="AlphaFoldDB" id="A0A914QH70"/>
<evidence type="ECO:0000256" key="6">
    <source>
        <dbReference type="ARBA" id="ARBA00023136"/>
    </source>
</evidence>
<organism evidence="9 10">
    <name type="scientific">Panagrolaimus davidi</name>
    <dbReference type="NCBI Taxonomy" id="227884"/>
    <lineage>
        <taxon>Eukaryota</taxon>
        <taxon>Metazoa</taxon>
        <taxon>Ecdysozoa</taxon>
        <taxon>Nematoda</taxon>
        <taxon>Chromadorea</taxon>
        <taxon>Rhabditida</taxon>
        <taxon>Tylenchina</taxon>
        <taxon>Panagrolaimomorpha</taxon>
        <taxon>Panagrolaimoidea</taxon>
        <taxon>Panagrolaimidae</taxon>
        <taxon>Panagrolaimus</taxon>
    </lineage>
</organism>
<dbReference type="InterPro" id="IPR019130">
    <property type="entry name" value="Macoilin"/>
</dbReference>
<dbReference type="GO" id="GO:0030867">
    <property type="term" value="C:rough endoplasmic reticulum membrane"/>
    <property type="evidence" value="ECO:0007669"/>
    <property type="project" value="UniProtKB-SubCell"/>
</dbReference>
<evidence type="ECO:0000256" key="7">
    <source>
        <dbReference type="ARBA" id="ARBA00023242"/>
    </source>
</evidence>
<sequence length="87" mass="10224">MMKRVRALDGRQFRRPKKSKFGENVYFNTSTFVYLKLISIWVSCIAFDLLVGCRLELGWPIVLFVRHFNEIMNAPNGPLRFYSVSFS</sequence>
<dbReference type="Pfam" id="PF09726">
    <property type="entry name" value="Macoilin"/>
    <property type="match status" value="1"/>
</dbReference>
<feature type="transmembrane region" description="Helical" evidence="8">
    <location>
        <begin position="21"/>
        <end position="42"/>
    </location>
</feature>
<dbReference type="GO" id="GO:0023041">
    <property type="term" value="P:neuronal signal transduction"/>
    <property type="evidence" value="ECO:0007669"/>
    <property type="project" value="InterPro"/>
</dbReference>
<dbReference type="Proteomes" id="UP000887578">
    <property type="component" value="Unplaced"/>
</dbReference>
<reference evidence="10" key="1">
    <citation type="submission" date="2022-11" db="UniProtKB">
        <authorList>
            <consortium name="WormBaseParasite"/>
        </authorList>
    </citation>
    <scope>IDENTIFICATION</scope>
</reference>
<keyword evidence="9" id="KW-1185">Reference proteome</keyword>
<evidence type="ECO:0000256" key="8">
    <source>
        <dbReference type="SAM" id="Phobius"/>
    </source>
</evidence>
<protein>
    <submittedName>
        <fullName evidence="10">Uncharacterized protein</fullName>
    </submittedName>
</protein>
<evidence type="ECO:0000313" key="10">
    <source>
        <dbReference type="WBParaSite" id="PDA_v2.g26637.t1"/>
    </source>
</evidence>
<evidence type="ECO:0000256" key="4">
    <source>
        <dbReference type="ARBA" id="ARBA00022824"/>
    </source>
</evidence>
<keyword evidence="4" id="KW-0256">Endoplasmic reticulum</keyword>